<evidence type="ECO:0000313" key="2">
    <source>
        <dbReference type="EMBL" id="GMF34202.1"/>
    </source>
</evidence>
<dbReference type="EMBL" id="BSXT01000798">
    <property type="protein sequence ID" value="GMF34202.1"/>
    <property type="molecule type" value="Genomic_DNA"/>
</dbReference>
<dbReference type="AlphaFoldDB" id="A0A9W7CM04"/>
<feature type="domain" description="DEK-C" evidence="1">
    <location>
        <begin position="21"/>
        <end position="76"/>
    </location>
</feature>
<protein>
    <submittedName>
        <fullName evidence="2">Unnamed protein product</fullName>
    </submittedName>
</protein>
<dbReference type="PROSITE" id="PS51998">
    <property type="entry name" value="DEK_C"/>
    <property type="match status" value="1"/>
</dbReference>
<name>A0A9W7CM04_9STRA</name>
<dbReference type="OrthoDB" id="21513at2759"/>
<evidence type="ECO:0000313" key="3">
    <source>
        <dbReference type="Proteomes" id="UP001165121"/>
    </source>
</evidence>
<organism evidence="2 3">
    <name type="scientific">Phytophthora fragariaefolia</name>
    <dbReference type="NCBI Taxonomy" id="1490495"/>
    <lineage>
        <taxon>Eukaryota</taxon>
        <taxon>Sar</taxon>
        <taxon>Stramenopiles</taxon>
        <taxon>Oomycota</taxon>
        <taxon>Peronosporomycetes</taxon>
        <taxon>Peronosporales</taxon>
        <taxon>Peronosporaceae</taxon>
        <taxon>Phytophthora</taxon>
    </lineage>
</organism>
<comment type="caution">
    <text evidence="2">The sequence shown here is derived from an EMBL/GenBank/DDBJ whole genome shotgun (WGS) entry which is preliminary data.</text>
</comment>
<dbReference type="InterPro" id="IPR014876">
    <property type="entry name" value="DEK_C"/>
</dbReference>
<proteinExistence type="predicted"/>
<evidence type="ECO:0000259" key="1">
    <source>
        <dbReference type="PROSITE" id="PS51998"/>
    </source>
</evidence>
<dbReference type="Pfam" id="PF08766">
    <property type="entry name" value="DEK_C"/>
    <property type="match status" value="1"/>
</dbReference>
<keyword evidence="3" id="KW-1185">Reference proteome</keyword>
<sequence length="214" mass="23853">MYTKMTSTGSSLIVNPRTISKELEAKIAAAIAGVIASHDVAKLTTKLVRQAVEKEVHVSLTNHKDVLKRLMHQELRKLKAQKVAKRAAPEPWKLAMRREAMIKGLHRVYQLLRGAAGFPAWGLHAIQSLYDLQAVEQGEVLRLATLYARLIGARWLKEDRHADWAVGTVPTPTQLVSAIAAVYLLERLGVSHARRVEVLDFCERLPAVYGPKVD</sequence>
<reference evidence="2" key="1">
    <citation type="submission" date="2023-04" db="EMBL/GenBank/DDBJ databases">
        <title>Phytophthora fragariaefolia NBRC 109709.</title>
        <authorList>
            <person name="Ichikawa N."/>
            <person name="Sato H."/>
            <person name="Tonouchi N."/>
        </authorList>
    </citation>
    <scope>NUCLEOTIDE SEQUENCE</scope>
    <source>
        <strain evidence="2">NBRC 109709</strain>
    </source>
</reference>
<dbReference type="Proteomes" id="UP001165121">
    <property type="component" value="Unassembled WGS sequence"/>
</dbReference>
<accession>A0A9W7CM04</accession>
<gene>
    <name evidence="2" type="ORF">Pfra01_000872100</name>
</gene>